<proteinExistence type="predicted"/>
<evidence type="ECO:0000313" key="2">
    <source>
        <dbReference type="EMBL" id="EJK66669.1"/>
    </source>
</evidence>
<organism evidence="2 3">
    <name type="scientific">Thalassiosira oceanica</name>
    <name type="common">Marine diatom</name>
    <dbReference type="NCBI Taxonomy" id="159749"/>
    <lineage>
        <taxon>Eukaryota</taxon>
        <taxon>Sar</taxon>
        <taxon>Stramenopiles</taxon>
        <taxon>Ochrophyta</taxon>
        <taxon>Bacillariophyta</taxon>
        <taxon>Coscinodiscophyceae</taxon>
        <taxon>Thalassiosirophycidae</taxon>
        <taxon>Thalassiosirales</taxon>
        <taxon>Thalassiosiraceae</taxon>
        <taxon>Thalassiosira</taxon>
    </lineage>
</organism>
<gene>
    <name evidence="2" type="ORF">THAOC_12389</name>
</gene>
<evidence type="ECO:0000256" key="1">
    <source>
        <dbReference type="SAM" id="MobiDB-lite"/>
    </source>
</evidence>
<sequence>AAITAHGTLAASSSPPPILLCYEKVAGPRAVPCRRVEARGSFQQLASGAGRRGVRKEVVGSPQSPLVPKGKAL</sequence>
<keyword evidence="3" id="KW-1185">Reference proteome</keyword>
<reference evidence="2 3" key="1">
    <citation type="journal article" date="2012" name="Genome Biol.">
        <title>Genome and low-iron response of an oceanic diatom adapted to chronic iron limitation.</title>
        <authorList>
            <person name="Lommer M."/>
            <person name="Specht M."/>
            <person name="Roy A.S."/>
            <person name="Kraemer L."/>
            <person name="Andreson R."/>
            <person name="Gutowska M.A."/>
            <person name="Wolf J."/>
            <person name="Bergner S.V."/>
            <person name="Schilhabel M.B."/>
            <person name="Klostermeier U.C."/>
            <person name="Beiko R.G."/>
            <person name="Rosenstiel P."/>
            <person name="Hippler M."/>
            <person name="Laroche J."/>
        </authorList>
    </citation>
    <scope>NUCLEOTIDE SEQUENCE [LARGE SCALE GENOMIC DNA]</scope>
    <source>
        <strain evidence="2 3">CCMP1005</strain>
    </source>
</reference>
<dbReference type="EMBL" id="AGNL01014526">
    <property type="protein sequence ID" value="EJK66669.1"/>
    <property type="molecule type" value="Genomic_DNA"/>
</dbReference>
<name>K0SNY3_THAOC</name>
<dbReference type="Proteomes" id="UP000266841">
    <property type="component" value="Unassembled WGS sequence"/>
</dbReference>
<evidence type="ECO:0000313" key="3">
    <source>
        <dbReference type="Proteomes" id="UP000266841"/>
    </source>
</evidence>
<protein>
    <submittedName>
        <fullName evidence="2">Uncharacterized protein</fullName>
    </submittedName>
</protein>
<comment type="caution">
    <text evidence="2">The sequence shown here is derived from an EMBL/GenBank/DDBJ whole genome shotgun (WGS) entry which is preliminary data.</text>
</comment>
<feature type="non-terminal residue" evidence="2">
    <location>
        <position position="1"/>
    </location>
</feature>
<dbReference type="AlphaFoldDB" id="K0SNY3"/>
<accession>K0SNY3</accession>
<feature type="region of interest" description="Disordered" evidence="1">
    <location>
        <begin position="44"/>
        <end position="73"/>
    </location>
</feature>